<protein>
    <recommendedName>
        <fullName evidence="8">Aminotransferase class I/classII large domain-containing protein</fullName>
    </recommendedName>
</protein>
<dbReference type="eggNOG" id="KOG0257">
    <property type="taxonomic scope" value="Eukaryota"/>
</dbReference>
<dbReference type="CDD" id="cd00609">
    <property type="entry name" value="AAT_like"/>
    <property type="match status" value="1"/>
</dbReference>
<dbReference type="EMBL" id="DS985249">
    <property type="protein sequence ID" value="EDV22343.1"/>
    <property type="molecule type" value="Genomic_DNA"/>
</dbReference>
<comment type="similarity">
    <text evidence="2">Belongs to the class-I pyridoxal-phosphate-dependent aminotransferase family.</text>
</comment>
<dbReference type="UniPathway" id="UPA00334">
    <property type="reaction ID" value="UER00726"/>
</dbReference>
<keyword evidence="5" id="KW-0808">Transferase</keyword>
<dbReference type="FunFam" id="3.90.1150.10:FF:000021">
    <property type="entry name" value="Kynurenine--oxoglutarate transaminase 3"/>
    <property type="match status" value="1"/>
</dbReference>
<gene>
    <name evidence="9" type="ORF">TRIADDRAFT_28708</name>
</gene>
<dbReference type="GO" id="GO:0005739">
    <property type="term" value="C:mitochondrion"/>
    <property type="evidence" value="ECO:0000318"/>
    <property type="project" value="GO_Central"/>
</dbReference>
<organism evidence="9 10">
    <name type="scientific">Trichoplax adhaerens</name>
    <name type="common">Trichoplax reptans</name>
    <dbReference type="NCBI Taxonomy" id="10228"/>
    <lineage>
        <taxon>Eukaryota</taxon>
        <taxon>Metazoa</taxon>
        <taxon>Placozoa</taxon>
        <taxon>Uniplacotomia</taxon>
        <taxon>Trichoplacea</taxon>
        <taxon>Trichoplacidae</taxon>
        <taxon>Trichoplax</taxon>
    </lineage>
</organism>
<keyword evidence="6" id="KW-0663">Pyridoxal phosphate</keyword>
<dbReference type="FunCoup" id="B3S3U1">
    <property type="interactions" value="1402"/>
</dbReference>
<dbReference type="FunFam" id="3.40.640.10:FF:000024">
    <property type="entry name" value="Kynurenine--oxoglutarate transaminase 3"/>
    <property type="match status" value="1"/>
</dbReference>
<dbReference type="OMA" id="PRDFKLC"/>
<dbReference type="PANTHER" id="PTHR43807">
    <property type="entry name" value="FI04487P"/>
    <property type="match status" value="1"/>
</dbReference>
<feature type="non-terminal residue" evidence="9">
    <location>
        <position position="1"/>
    </location>
</feature>
<dbReference type="OrthoDB" id="2414662at2759"/>
<keyword evidence="4" id="KW-0032">Aminotransferase</keyword>
<evidence type="ECO:0000256" key="7">
    <source>
        <dbReference type="ARBA" id="ARBA00024016"/>
    </source>
</evidence>
<dbReference type="KEGG" id="tad:TRIADDRAFT_28708"/>
<evidence type="ECO:0000256" key="1">
    <source>
        <dbReference type="ARBA" id="ARBA00001933"/>
    </source>
</evidence>
<proteinExistence type="inferred from homology"/>
<evidence type="ECO:0000259" key="8">
    <source>
        <dbReference type="Pfam" id="PF00155"/>
    </source>
</evidence>
<dbReference type="Gene3D" id="3.90.1150.10">
    <property type="entry name" value="Aspartate Aminotransferase, domain 1"/>
    <property type="match status" value="1"/>
</dbReference>
<dbReference type="InParanoid" id="B3S3U1"/>
<evidence type="ECO:0000313" key="10">
    <source>
        <dbReference type="Proteomes" id="UP000009022"/>
    </source>
</evidence>
<keyword evidence="10" id="KW-1185">Reference proteome</keyword>
<dbReference type="HOGENOM" id="CLU_017584_4_0_1"/>
<dbReference type="InterPro" id="IPR004839">
    <property type="entry name" value="Aminotransferase_I/II_large"/>
</dbReference>
<evidence type="ECO:0000256" key="3">
    <source>
        <dbReference type="ARBA" id="ARBA00011738"/>
    </source>
</evidence>
<reference evidence="9 10" key="1">
    <citation type="journal article" date="2008" name="Nature">
        <title>The Trichoplax genome and the nature of placozoans.</title>
        <authorList>
            <person name="Srivastava M."/>
            <person name="Begovic E."/>
            <person name="Chapman J."/>
            <person name="Putnam N.H."/>
            <person name="Hellsten U."/>
            <person name="Kawashima T."/>
            <person name="Kuo A."/>
            <person name="Mitros T."/>
            <person name="Salamov A."/>
            <person name="Carpenter M.L."/>
            <person name="Signorovitch A.Y."/>
            <person name="Moreno M.A."/>
            <person name="Kamm K."/>
            <person name="Grimwood J."/>
            <person name="Schmutz J."/>
            <person name="Shapiro H."/>
            <person name="Grigoriev I.V."/>
            <person name="Buss L.W."/>
            <person name="Schierwater B."/>
            <person name="Dellaporta S.L."/>
            <person name="Rokhsar D.S."/>
        </authorList>
    </citation>
    <scope>NUCLEOTIDE SEQUENCE [LARGE SCALE GENOMIC DNA]</scope>
    <source>
        <strain evidence="9 10">Grell-BS-1999</strain>
    </source>
</reference>
<comment type="pathway">
    <text evidence="7">Amino-acid degradation; L-kynurenine degradation; kynurenate from L-kynurenine: step 1/2.</text>
</comment>
<evidence type="ECO:0000256" key="2">
    <source>
        <dbReference type="ARBA" id="ARBA00007441"/>
    </source>
</evidence>
<dbReference type="CTD" id="6756281"/>
<comment type="subunit">
    <text evidence="3">Homodimer.</text>
</comment>
<feature type="domain" description="Aminotransferase class I/classII large" evidence="8">
    <location>
        <begin position="16"/>
        <end position="374"/>
    </location>
</feature>
<evidence type="ECO:0000313" key="9">
    <source>
        <dbReference type="EMBL" id="EDV22343.1"/>
    </source>
</evidence>
<dbReference type="Gene3D" id="3.40.640.10">
    <property type="entry name" value="Type I PLP-dependent aspartate aminotransferase-like (Major domain)"/>
    <property type="match status" value="1"/>
</dbReference>
<dbReference type="RefSeq" id="XP_002114887.1">
    <property type="nucleotide sequence ID" value="XM_002114851.1"/>
</dbReference>
<dbReference type="GeneID" id="6756281"/>
<dbReference type="Pfam" id="PF00155">
    <property type="entry name" value="Aminotran_1_2"/>
    <property type="match status" value="1"/>
</dbReference>
<accession>B3S3U1</accession>
<dbReference type="InterPro" id="IPR051326">
    <property type="entry name" value="Kynurenine-oxoglutarate_AT"/>
</dbReference>
<comment type="cofactor">
    <cofactor evidence="1">
        <name>pyridoxal 5'-phosphate</name>
        <dbReference type="ChEBI" id="CHEBI:597326"/>
    </cofactor>
</comment>
<dbReference type="InterPro" id="IPR015424">
    <property type="entry name" value="PyrdxlP-dep_Trfase"/>
</dbReference>
<sequence length="392" mass="44084">SNDRVEFSGLAREYNPVNLGQGFPDLPVPNFLKEAMITAVTSNDVLHQYTRGPGHPRLINALTELYEPLHRRKINSDTDILVTVGGYGSLYCSIMGLINPGDEVIVIEPFFDCYVPFIKIAGGKPICIPLRTRKNATTSADFYLDEQELRSAFSDKTKCIIINTPHNPTGKVFSLQELEVIAELCIKNNTICISDEVYEWLVYPGISHIRIATLPEMNDRTVTIGSAGKAFSVTGWKTGWSIGPPHLMKHLHAAHTNSIYTCQTVTQEAVAIALENEIKNRDSEDSYLNNLPKILESKRNQMVRFLSEADITPIVPEGGYFMMADVSKLGIEFDDDDDKSLYDYKFSRWLIKKKGIACIPPSAFYSEENKALSGRLIRFCFIKVNFSYITLY</sequence>
<dbReference type="InterPro" id="IPR015421">
    <property type="entry name" value="PyrdxlP-dep_Trfase_major"/>
</dbReference>
<evidence type="ECO:0000256" key="5">
    <source>
        <dbReference type="ARBA" id="ARBA00022679"/>
    </source>
</evidence>
<dbReference type="GO" id="GO:0005737">
    <property type="term" value="C:cytoplasm"/>
    <property type="evidence" value="ECO:0000318"/>
    <property type="project" value="GO_Central"/>
</dbReference>
<evidence type="ECO:0000256" key="4">
    <source>
        <dbReference type="ARBA" id="ARBA00022576"/>
    </source>
</evidence>
<evidence type="ECO:0000256" key="6">
    <source>
        <dbReference type="ARBA" id="ARBA00022898"/>
    </source>
</evidence>
<dbReference type="SUPFAM" id="SSF53383">
    <property type="entry name" value="PLP-dependent transferases"/>
    <property type="match status" value="1"/>
</dbReference>
<dbReference type="PANTHER" id="PTHR43807:SF20">
    <property type="entry name" value="FI04487P"/>
    <property type="match status" value="1"/>
</dbReference>
<dbReference type="AlphaFoldDB" id="B3S3U1"/>
<name>B3S3U1_TRIAD</name>
<dbReference type="GO" id="GO:0030170">
    <property type="term" value="F:pyridoxal phosphate binding"/>
    <property type="evidence" value="ECO:0007669"/>
    <property type="project" value="InterPro"/>
</dbReference>
<dbReference type="GO" id="GO:0016212">
    <property type="term" value="F:kynurenine-oxoglutarate transaminase activity"/>
    <property type="evidence" value="ECO:0000318"/>
    <property type="project" value="GO_Central"/>
</dbReference>
<dbReference type="GO" id="GO:0097053">
    <property type="term" value="P:L-kynurenine catabolic process"/>
    <property type="evidence" value="ECO:0007669"/>
    <property type="project" value="UniProtKB-UniPathway"/>
</dbReference>
<dbReference type="STRING" id="10228.B3S3U1"/>
<dbReference type="PhylomeDB" id="B3S3U1"/>
<dbReference type="InterPro" id="IPR015422">
    <property type="entry name" value="PyrdxlP-dep_Trfase_small"/>
</dbReference>
<dbReference type="Proteomes" id="UP000009022">
    <property type="component" value="Unassembled WGS sequence"/>
</dbReference>